<evidence type="ECO:0000256" key="2">
    <source>
        <dbReference type="ARBA" id="ARBA00023012"/>
    </source>
</evidence>
<evidence type="ECO:0000313" key="10">
    <source>
        <dbReference type="EMBL" id="GHF61623.1"/>
    </source>
</evidence>
<dbReference type="GO" id="GO:0000156">
    <property type="term" value="F:phosphorelay response regulator activity"/>
    <property type="evidence" value="ECO:0007669"/>
    <property type="project" value="TreeGrafter"/>
</dbReference>
<dbReference type="Gene3D" id="1.10.10.10">
    <property type="entry name" value="Winged helix-like DNA-binding domain superfamily/Winged helix DNA-binding domain"/>
    <property type="match status" value="1"/>
</dbReference>
<dbReference type="GO" id="GO:0006355">
    <property type="term" value="P:regulation of DNA-templated transcription"/>
    <property type="evidence" value="ECO:0007669"/>
    <property type="project" value="InterPro"/>
</dbReference>
<evidence type="ECO:0000259" key="8">
    <source>
        <dbReference type="PROSITE" id="PS50110"/>
    </source>
</evidence>
<reference evidence="10" key="4">
    <citation type="submission" date="2024-05" db="EMBL/GenBank/DDBJ databases">
        <authorList>
            <person name="Sun Q."/>
            <person name="Zhou Y."/>
        </authorList>
    </citation>
    <scope>NUCLEOTIDE SEQUENCE</scope>
    <source>
        <strain evidence="10">CGMCC 1.18437</strain>
    </source>
</reference>
<dbReference type="EMBL" id="JACHFK010000014">
    <property type="protein sequence ID" value="MBB5378677.1"/>
    <property type="molecule type" value="Genomic_DNA"/>
</dbReference>
<evidence type="ECO:0000256" key="5">
    <source>
        <dbReference type="ARBA" id="ARBA00023163"/>
    </source>
</evidence>
<dbReference type="GO" id="GO:0032993">
    <property type="term" value="C:protein-DNA complex"/>
    <property type="evidence" value="ECO:0007669"/>
    <property type="project" value="TreeGrafter"/>
</dbReference>
<reference evidence="10" key="1">
    <citation type="journal article" date="2014" name="Int. J. Syst. Evol. Microbiol.">
        <title>Complete genome of a new Firmicutes species belonging to the dominant human colonic microbiota ('Ruminococcus bicirculans') reveals two chromosomes and a selective capacity to utilize plant glucans.</title>
        <authorList>
            <consortium name="NISC Comparative Sequencing Program"/>
            <person name="Wegmann U."/>
            <person name="Louis P."/>
            <person name="Goesmann A."/>
            <person name="Henrissat B."/>
            <person name="Duncan S.H."/>
            <person name="Flint H.J."/>
        </authorList>
    </citation>
    <scope>NUCLEOTIDE SEQUENCE</scope>
    <source>
        <strain evidence="10">CGMCC 1.18437</strain>
    </source>
</reference>
<protein>
    <submittedName>
        <fullName evidence="10 11">Response regulator</fullName>
    </submittedName>
</protein>
<dbReference type="InterPro" id="IPR039420">
    <property type="entry name" value="WalR-like"/>
</dbReference>
<keyword evidence="3" id="KW-0805">Transcription regulation</keyword>
<feature type="domain" description="Response regulatory" evidence="8">
    <location>
        <begin position="11"/>
        <end position="127"/>
    </location>
</feature>
<organism evidence="11 12">
    <name type="scientific">Deinococcus metalli</name>
    <dbReference type="NCBI Taxonomy" id="1141878"/>
    <lineage>
        <taxon>Bacteria</taxon>
        <taxon>Thermotogati</taxon>
        <taxon>Deinococcota</taxon>
        <taxon>Deinococci</taxon>
        <taxon>Deinococcales</taxon>
        <taxon>Deinococcaceae</taxon>
        <taxon>Deinococcus</taxon>
    </lineage>
</organism>
<evidence type="ECO:0000256" key="1">
    <source>
        <dbReference type="ARBA" id="ARBA00022553"/>
    </source>
</evidence>
<dbReference type="PROSITE" id="PS50110">
    <property type="entry name" value="RESPONSE_REGULATORY"/>
    <property type="match status" value="1"/>
</dbReference>
<dbReference type="InterPro" id="IPR001789">
    <property type="entry name" value="Sig_transdc_resp-reg_receiver"/>
</dbReference>
<dbReference type="Proteomes" id="UP000539473">
    <property type="component" value="Unassembled WGS sequence"/>
</dbReference>
<dbReference type="Pfam" id="PF00486">
    <property type="entry name" value="Trans_reg_C"/>
    <property type="match status" value="1"/>
</dbReference>
<dbReference type="InterPro" id="IPR011006">
    <property type="entry name" value="CheY-like_superfamily"/>
</dbReference>
<dbReference type="SUPFAM" id="SSF52172">
    <property type="entry name" value="CheY-like"/>
    <property type="match status" value="1"/>
</dbReference>
<evidence type="ECO:0000256" key="6">
    <source>
        <dbReference type="PROSITE-ProRule" id="PRU00169"/>
    </source>
</evidence>
<keyword evidence="4 7" id="KW-0238">DNA-binding</keyword>
<dbReference type="InterPro" id="IPR016032">
    <property type="entry name" value="Sig_transdc_resp-reg_C-effctor"/>
</dbReference>
<accession>A0A7W8KIE7</accession>
<dbReference type="Pfam" id="PF00072">
    <property type="entry name" value="Response_reg"/>
    <property type="match status" value="1"/>
</dbReference>
<dbReference type="Proteomes" id="UP000619376">
    <property type="component" value="Unassembled WGS sequence"/>
</dbReference>
<dbReference type="PANTHER" id="PTHR48111">
    <property type="entry name" value="REGULATOR OF RPOS"/>
    <property type="match status" value="1"/>
</dbReference>
<comment type="caution">
    <text evidence="11">The sequence shown here is derived from an EMBL/GenBank/DDBJ whole genome shotgun (WGS) entry which is preliminary data.</text>
</comment>
<keyword evidence="13" id="KW-1185">Reference proteome</keyword>
<dbReference type="GO" id="GO:0005829">
    <property type="term" value="C:cytosol"/>
    <property type="evidence" value="ECO:0007669"/>
    <property type="project" value="TreeGrafter"/>
</dbReference>
<evidence type="ECO:0000313" key="13">
    <source>
        <dbReference type="Proteomes" id="UP000619376"/>
    </source>
</evidence>
<proteinExistence type="predicted"/>
<dbReference type="InterPro" id="IPR001867">
    <property type="entry name" value="OmpR/PhoB-type_DNA-bd"/>
</dbReference>
<reference evidence="11 12" key="3">
    <citation type="submission" date="2020-08" db="EMBL/GenBank/DDBJ databases">
        <title>Genomic Encyclopedia of Type Strains, Phase IV (KMG-IV): sequencing the most valuable type-strain genomes for metagenomic binning, comparative biology and taxonomic classification.</title>
        <authorList>
            <person name="Goeker M."/>
        </authorList>
    </citation>
    <scope>NUCLEOTIDE SEQUENCE [LARGE SCALE GENOMIC DNA]</scope>
    <source>
        <strain evidence="11 12">DSM 27521</strain>
    </source>
</reference>
<dbReference type="RefSeq" id="WP_229832274.1">
    <property type="nucleotide sequence ID" value="NZ_BNAJ01000015.1"/>
</dbReference>
<dbReference type="EMBL" id="BNAJ01000015">
    <property type="protein sequence ID" value="GHF61623.1"/>
    <property type="molecule type" value="Genomic_DNA"/>
</dbReference>
<dbReference type="AlphaFoldDB" id="A0A7W8KIE7"/>
<dbReference type="Gene3D" id="6.10.250.690">
    <property type="match status" value="1"/>
</dbReference>
<name>A0A7W8KIE7_9DEIO</name>
<feature type="DNA-binding region" description="OmpR/PhoB-type" evidence="7">
    <location>
        <begin position="135"/>
        <end position="230"/>
    </location>
</feature>
<evidence type="ECO:0000259" key="9">
    <source>
        <dbReference type="PROSITE" id="PS51755"/>
    </source>
</evidence>
<keyword evidence="1 6" id="KW-0597">Phosphoprotein</keyword>
<dbReference type="InterPro" id="IPR036388">
    <property type="entry name" value="WH-like_DNA-bd_sf"/>
</dbReference>
<dbReference type="CDD" id="cd00383">
    <property type="entry name" value="trans_reg_C"/>
    <property type="match status" value="1"/>
</dbReference>
<evidence type="ECO:0000313" key="12">
    <source>
        <dbReference type="Proteomes" id="UP000539473"/>
    </source>
</evidence>
<gene>
    <name evidence="10" type="primary">popP</name>
    <name evidence="10" type="ORF">GCM10017781_42240</name>
    <name evidence="11" type="ORF">HNQ07_004184</name>
</gene>
<keyword evidence="5" id="KW-0804">Transcription</keyword>
<feature type="domain" description="OmpR/PhoB-type" evidence="9">
    <location>
        <begin position="135"/>
        <end position="230"/>
    </location>
</feature>
<evidence type="ECO:0000256" key="4">
    <source>
        <dbReference type="ARBA" id="ARBA00023125"/>
    </source>
</evidence>
<sequence>MCCLVRRFAIRLLLVEDDPRVAALVTEGLGEDGLTVDHAPDAVTAEGLCALRDFDLLIVDVMLPEGSEAGFTLARTLRARRDRTPILFLTARGDLDSRVTGLDTGGDDYLTKPFEFRELRARIRALVRRSVGEASNTLPLPLGYRLDLAGHQVLRDGQPVALTPREYALVECLALSPGRAYARDSLIERVWPEDSAVDTKVVDVFVSTVRRKLGDSVIETVRGLGYRLGPLPQDVRA</sequence>
<dbReference type="GO" id="GO:0000976">
    <property type="term" value="F:transcription cis-regulatory region binding"/>
    <property type="evidence" value="ECO:0007669"/>
    <property type="project" value="TreeGrafter"/>
</dbReference>
<dbReference type="Gene3D" id="3.40.50.2300">
    <property type="match status" value="1"/>
</dbReference>
<evidence type="ECO:0000256" key="3">
    <source>
        <dbReference type="ARBA" id="ARBA00023015"/>
    </source>
</evidence>
<dbReference type="PANTHER" id="PTHR48111:SF22">
    <property type="entry name" value="REGULATOR OF RPOS"/>
    <property type="match status" value="1"/>
</dbReference>
<feature type="modified residue" description="4-aspartylphosphate" evidence="6">
    <location>
        <position position="60"/>
    </location>
</feature>
<dbReference type="SUPFAM" id="SSF46894">
    <property type="entry name" value="C-terminal effector domain of the bipartite response regulators"/>
    <property type="match status" value="1"/>
</dbReference>
<dbReference type="SMART" id="SM00862">
    <property type="entry name" value="Trans_reg_C"/>
    <property type="match status" value="1"/>
</dbReference>
<evidence type="ECO:0000313" key="11">
    <source>
        <dbReference type="EMBL" id="MBB5378677.1"/>
    </source>
</evidence>
<reference evidence="13" key="2">
    <citation type="journal article" date="2019" name="Int. J. Syst. Evol. Microbiol.">
        <title>The Global Catalogue of Microorganisms (GCM) 10K type strain sequencing project: providing services to taxonomists for standard genome sequencing and annotation.</title>
        <authorList>
            <consortium name="The Broad Institute Genomics Platform"/>
            <consortium name="The Broad Institute Genome Sequencing Center for Infectious Disease"/>
            <person name="Wu L."/>
            <person name="Ma J."/>
        </authorList>
    </citation>
    <scope>NUCLEOTIDE SEQUENCE [LARGE SCALE GENOMIC DNA]</scope>
    <source>
        <strain evidence="13">CGMCC 1.18437</strain>
    </source>
</reference>
<keyword evidence="2" id="KW-0902">Two-component regulatory system</keyword>
<dbReference type="PROSITE" id="PS51755">
    <property type="entry name" value="OMPR_PHOB"/>
    <property type="match status" value="1"/>
</dbReference>
<dbReference type="SMART" id="SM00448">
    <property type="entry name" value="REC"/>
    <property type="match status" value="1"/>
</dbReference>
<evidence type="ECO:0000256" key="7">
    <source>
        <dbReference type="PROSITE-ProRule" id="PRU01091"/>
    </source>
</evidence>